<proteinExistence type="predicted"/>
<dbReference type="Gramene" id="KOM36914">
    <property type="protein sequence ID" value="KOM36914"/>
    <property type="gene ID" value="LR48_Vigan03g029500"/>
</dbReference>
<dbReference type="EMBL" id="CM003373">
    <property type="protein sequence ID" value="KOM36914.1"/>
    <property type="molecule type" value="Genomic_DNA"/>
</dbReference>
<evidence type="ECO:0000313" key="3">
    <source>
        <dbReference type="Proteomes" id="UP000053144"/>
    </source>
</evidence>
<sequence>MSTCNARPEEDALKMENGKVPFSAFSESKEQKVIQQPRSSCQIIENIPKSGASEEDVQVNIVGSGSGTFGGKAVEDACDEATDSECSSSSSFGDTDSGTEDASCSAFTNTEIESLPICDGDQSKTSLSRKNKARTWHWRSFIHPVKWRCKWLELQVKKLNTLALKYDKELAAYDHRKQLEFSKFTIDDLNVKSVPIYDGTGRNKVMKRKKRNKTEEHNLSSYISKHSIFSYYGMAFLENKNQGTCVEDSCGDTLNFTEEFKFNDTLSTADLEDNDKTIIDVIKRIEELQSHVGKLKTRIDNVVRENPGKLCSVTQLGMTGPSDGLHHSGHNSSSLICNDNTFPVRFVRASSPYKSELNKEDLFLNQNTLPTRAMTTPFIETTNMPQHEFLPDNTEYGILIQNQAAKEELHDFESGRNQFMEKTKESVEEHKSMSPENAVSALQVGSASNSNLRRSKRRGRRKIGSKGWKRR</sequence>
<accession>A0A0L9U3D8</accession>
<feature type="compositionally biased region" description="Polar residues" evidence="1">
    <location>
        <begin position="443"/>
        <end position="452"/>
    </location>
</feature>
<dbReference type="AlphaFoldDB" id="A0A0L9U3D8"/>
<gene>
    <name evidence="2" type="ORF">LR48_Vigan03g029500</name>
</gene>
<reference evidence="3" key="1">
    <citation type="journal article" date="2015" name="Proc. Natl. Acad. Sci. U.S.A.">
        <title>Genome sequencing of adzuki bean (Vigna angularis) provides insight into high starch and low fat accumulation and domestication.</title>
        <authorList>
            <person name="Yang K."/>
            <person name="Tian Z."/>
            <person name="Chen C."/>
            <person name="Luo L."/>
            <person name="Zhao B."/>
            <person name="Wang Z."/>
            <person name="Yu L."/>
            <person name="Li Y."/>
            <person name="Sun Y."/>
            <person name="Li W."/>
            <person name="Chen Y."/>
            <person name="Li Y."/>
            <person name="Zhang Y."/>
            <person name="Ai D."/>
            <person name="Zhao J."/>
            <person name="Shang C."/>
            <person name="Ma Y."/>
            <person name="Wu B."/>
            <person name="Wang M."/>
            <person name="Gao L."/>
            <person name="Sun D."/>
            <person name="Zhang P."/>
            <person name="Guo F."/>
            <person name="Wang W."/>
            <person name="Li Y."/>
            <person name="Wang J."/>
            <person name="Varshney R.K."/>
            <person name="Wang J."/>
            <person name="Ling H.Q."/>
            <person name="Wan P."/>
        </authorList>
    </citation>
    <scope>NUCLEOTIDE SEQUENCE</scope>
    <source>
        <strain evidence="3">cv. Jingnong 6</strain>
    </source>
</reference>
<feature type="region of interest" description="Disordered" evidence="1">
    <location>
        <begin position="421"/>
        <end position="471"/>
    </location>
</feature>
<feature type="compositionally biased region" description="Basic residues" evidence="1">
    <location>
        <begin position="453"/>
        <end position="471"/>
    </location>
</feature>
<name>A0A0L9U3D8_PHAAN</name>
<dbReference type="CDD" id="cd11650">
    <property type="entry name" value="AT4G37440_like"/>
    <property type="match status" value="1"/>
</dbReference>
<dbReference type="PANTHER" id="PTHR34057:SF17">
    <property type="match status" value="1"/>
</dbReference>
<feature type="compositionally biased region" description="Basic and acidic residues" evidence="1">
    <location>
        <begin position="421"/>
        <end position="433"/>
    </location>
</feature>
<evidence type="ECO:0000256" key="1">
    <source>
        <dbReference type="SAM" id="MobiDB-lite"/>
    </source>
</evidence>
<dbReference type="InterPro" id="IPR038745">
    <property type="entry name" value="AT4G37440-like"/>
</dbReference>
<organism evidence="2 3">
    <name type="scientific">Phaseolus angularis</name>
    <name type="common">Azuki bean</name>
    <name type="synonym">Vigna angularis</name>
    <dbReference type="NCBI Taxonomy" id="3914"/>
    <lineage>
        <taxon>Eukaryota</taxon>
        <taxon>Viridiplantae</taxon>
        <taxon>Streptophyta</taxon>
        <taxon>Embryophyta</taxon>
        <taxon>Tracheophyta</taxon>
        <taxon>Spermatophyta</taxon>
        <taxon>Magnoliopsida</taxon>
        <taxon>eudicotyledons</taxon>
        <taxon>Gunneridae</taxon>
        <taxon>Pentapetalae</taxon>
        <taxon>rosids</taxon>
        <taxon>fabids</taxon>
        <taxon>Fabales</taxon>
        <taxon>Fabaceae</taxon>
        <taxon>Papilionoideae</taxon>
        <taxon>50 kb inversion clade</taxon>
        <taxon>NPAAA clade</taxon>
        <taxon>indigoferoid/millettioid clade</taxon>
        <taxon>Phaseoleae</taxon>
        <taxon>Vigna</taxon>
    </lineage>
</organism>
<protein>
    <submittedName>
        <fullName evidence="2">Uncharacterized protein</fullName>
    </submittedName>
</protein>
<evidence type="ECO:0000313" key="2">
    <source>
        <dbReference type="EMBL" id="KOM36914.1"/>
    </source>
</evidence>
<dbReference type="PANTHER" id="PTHR34057">
    <property type="entry name" value="ELONGATION FACTOR"/>
    <property type="match status" value="1"/>
</dbReference>
<dbReference type="STRING" id="3914.A0A0L9U3D8"/>
<dbReference type="OMA" id="PCQIQRK"/>
<dbReference type="Proteomes" id="UP000053144">
    <property type="component" value="Chromosome 3"/>
</dbReference>